<dbReference type="InterPro" id="IPR011051">
    <property type="entry name" value="RmlC_Cupin_sf"/>
</dbReference>
<feature type="binding site" evidence="2">
    <location>
        <position position="59"/>
    </location>
    <ligand>
        <name>Fe cation</name>
        <dbReference type="ChEBI" id="CHEBI:24875"/>
    </ligand>
</feature>
<dbReference type="Proteomes" id="UP000320225">
    <property type="component" value="Unassembled WGS sequence"/>
</dbReference>
<keyword evidence="2" id="KW-0479">Metal-binding</keyword>
<feature type="binding site" evidence="2">
    <location>
        <position position="57"/>
    </location>
    <ligand>
        <name>Fe cation</name>
        <dbReference type="ChEBI" id="CHEBI:24875"/>
    </ligand>
</feature>
<keyword evidence="6" id="KW-0560">Oxidoreductase</keyword>
<dbReference type="InterPro" id="IPR014710">
    <property type="entry name" value="RmlC-like_jellyroll"/>
</dbReference>
<feature type="domain" description="Pirin N-terminal" evidence="4">
    <location>
        <begin position="6"/>
        <end position="118"/>
    </location>
</feature>
<dbReference type="InterPro" id="IPR012093">
    <property type="entry name" value="Pirin"/>
</dbReference>
<evidence type="ECO:0000256" key="3">
    <source>
        <dbReference type="RuleBase" id="RU003457"/>
    </source>
</evidence>
<feature type="binding site" evidence="2">
    <location>
        <position position="101"/>
    </location>
    <ligand>
        <name>Fe cation</name>
        <dbReference type="ChEBI" id="CHEBI:24875"/>
    </ligand>
</feature>
<proteinExistence type="inferred from homology"/>
<evidence type="ECO:0000259" key="4">
    <source>
        <dbReference type="Pfam" id="PF02678"/>
    </source>
</evidence>
<dbReference type="PANTHER" id="PTHR43212">
    <property type="entry name" value="QUERCETIN 2,3-DIOXYGENASE"/>
    <property type="match status" value="1"/>
</dbReference>
<dbReference type="InterPro" id="IPR003829">
    <property type="entry name" value="Pirin_N_dom"/>
</dbReference>
<evidence type="ECO:0000259" key="5">
    <source>
        <dbReference type="Pfam" id="PF17954"/>
    </source>
</evidence>
<evidence type="ECO:0000256" key="1">
    <source>
        <dbReference type="ARBA" id="ARBA00008416"/>
    </source>
</evidence>
<evidence type="ECO:0000313" key="6">
    <source>
        <dbReference type="EMBL" id="TSE25099.1"/>
    </source>
</evidence>
<dbReference type="CDD" id="cd02910">
    <property type="entry name" value="cupin_Yhhw_N"/>
    <property type="match status" value="1"/>
</dbReference>
<dbReference type="EMBL" id="VJND01000009">
    <property type="protein sequence ID" value="TSE25099.1"/>
    <property type="molecule type" value="Genomic_DNA"/>
</dbReference>
<evidence type="ECO:0000313" key="7">
    <source>
        <dbReference type="Proteomes" id="UP000320225"/>
    </source>
</evidence>
<feature type="domain" description="Quercetin 2,3-dioxygenase C-terminal cupin" evidence="5">
    <location>
        <begin position="167"/>
        <end position="238"/>
    </location>
</feature>
<dbReference type="AlphaFoldDB" id="A0A554WNF3"/>
<reference evidence="6 7" key="1">
    <citation type="submission" date="2019-07" db="EMBL/GenBank/DDBJ databases">
        <title>Tepidimonas sediminis YIM 72259 draft genome.</title>
        <authorList>
            <person name="Da Costa M.S."/>
            <person name="Froufe H.J.C."/>
            <person name="Egas C."/>
            <person name="Albuquerque L."/>
        </authorList>
    </citation>
    <scope>NUCLEOTIDE SEQUENCE [LARGE SCALE GENOMIC DNA]</scope>
    <source>
        <strain evidence="6 7">YIM 72259</strain>
    </source>
</reference>
<dbReference type="PIRSF" id="PIRSF006232">
    <property type="entry name" value="Pirin"/>
    <property type="match status" value="1"/>
</dbReference>
<dbReference type="EC" id="1.13.11.24" evidence="6"/>
<dbReference type="PANTHER" id="PTHR43212:SF3">
    <property type="entry name" value="QUERCETIN 2,3-DIOXYGENASE"/>
    <property type="match status" value="1"/>
</dbReference>
<comment type="cofactor">
    <cofactor evidence="2">
        <name>Fe cation</name>
        <dbReference type="ChEBI" id="CHEBI:24875"/>
    </cofactor>
    <text evidence="2">Binds 1 Fe cation per subunit.</text>
</comment>
<organism evidence="6 7">
    <name type="scientific">Tepidimonas sediminis</name>
    <dbReference type="NCBI Taxonomy" id="2588941"/>
    <lineage>
        <taxon>Bacteria</taxon>
        <taxon>Pseudomonadati</taxon>
        <taxon>Pseudomonadota</taxon>
        <taxon>Betaproteobacteria</taxon>
        <taxon>Burkholderiales</taxon>
        <taxon>Tepidimonas</taxon>
    </lineage>
</organism>
<dbReference type="Pfam" id="PF17954">
    <property type="entry name" value="Pirin_C_2"/>
    <property type="match status" value="1"/>
</dbReference>
<dbReference type="GO" id="GO:0008127">
    <property type="term" value="F:quercetin 2,3-dioxygenase activity"/>
    <property type="evidence" value="ECO:0007669"/>
    <property type="project" value="UniProtKB-EC"/>
</dbReference>
<evidence type="ECO:0000256" key="2">
    <source>
        <dbReference type="PIRSR" id="PIRSR006232-1"/>
    </source>
</evidence>
<dbReference type="OrthoDB" id="321327at2"/>
<name>A0A554WNF3_9BURK</name>
<gene>
    <name evidence="6" type="primary">yhhW</name>
    <name evidence="6" type="ORF">Tsedi_01669</name>
</gene>
<keyword evidence="6" id="KW-0223">Dioxygenase</keyword>
<accession>A0A554WNF3</accession>
<dbReference type="GO" id="GO:0046872">
    <property type="term" value="F:metal ion binding"/>
    <property type="evidence" value="ECO:0007669"/>
    <property type="project" value="UniProtKB-KW"/>
</dbReference>
<dbReference type="Gene3D" id="2.60.120.10">
    <property type="entry name" value="Jelly Rolls"/>
    <property type="match status" value="2"/>
</dbReference>
<keyword evidence="2" id="KW-0408">Iron</keyword>
<protein>
    <submittedName>
        <fullName evidence="6">Quercetin 2,3-dioxygenase</fullName>
        <ecNumber evidence="6">1.13.11.24</ecNumber>
    </submittedName>
</protein>
<feature type="binding site" evidence="2">
    <location>
        <position position="103"/>
    </location>
    <ligand>
        <name>Fe cation</name>
        <dbReference type="ChEBI" id="CHEBI:24875"/>
    </ligand>
</feature>
<sequence>MMTLRPARARGHADHGWLRTWHAFSFADYFDPRHMGWGNLRVLNEDIVAPGTGFGMHGHRDMEIVTWVLRGALTHRDSLGHAATIRPGEVQRMSAGRGVRHSEVNEGAEPVHLLQIWVLPRQHDLEPAYEQRAVDAALLDGRLLPVVAPAEGGTPAAVAGWSPLRWQADATLRVGRLDGAQRLVHALAPARLGYLHVARGRLRVNGTPLEAGDAVLLRDEAAVELTGGQQAEVLLFDLAP</sequence>
<dbReference type="CDD" id="cd20311">
    <property type="entry name" value="cupin_Yhhw_C"/>
    <property type="match status" value="1"/>
</dbReference>
<dbReference type="Pfam" id="PF02678">
    <property type="entry name" value="Pirin"/>
    <property type="match status" value="1"/>
</dbReference>
<comment type="similarity">
    <text evidence="1 3">Belongs to the pirin family.</text>
</comment>
<dbReference type="SUPFAM" id="SSF51182">
    <property type="entry name" value="RmlC-like cupins"/>
    <property type="match status" value="1"/>
</dbReference>
<keyword evidence="7" id="KW-1185">Reference proteome</keyword>
<dbReference type="InterPro" id="IPR041602">
    <property type="entry name" value="Quercetinase_C"/>
</dbReference>
<dbReference type="RefSeq" id="WP_143895585.1">
    <property type="nucleotide sequence ID" value="NZ_VJND01000009.1"/>
</dbReference>
<comment type="caution">
    <text evidence="6">The sequence shown here is derived from an EMBL/GenBank/DDBJ whole genome shotgun (WGS) entry which is preliminary data.</text>
</comment>